<dbReference type="SMART" id="SM00248">
    <property type="entry name" value="ANK"/>
    <property type="match status" value="9"/>
</dbReference>
<dbReference type="PROSITE" id="PS50088">
    <property type="entry name" value="ANK_REPEAT"/>
    <property type="match status" value="5"/>
</dbReference>
<evidence type="ECO:0000313" key="5">
    <source>
        <dbReference type="Proteomes" id="UP000039324"/>
    </source>
</evidence>
<proteinExistence type="predicted"/>
<feature type="repeat" description="ANK" evidence="3">
    <location>
        <begin position="363"/>
        <end position="385"/>
    </location>
</feature>
<accession>A0A0G4IV70</accession>
<evidence type="ECO:0000256" key="1">
    <source>
        <dbReference type="ARBA" id="ARBA00022737"/>
    </source>
</evidence>
<feature type="repeat" description="ANK" evidence="3">
    <location>
        <begin position="259"/>
        <end position="280"/>
    </location>
</feature>
<dbReference type="SUPFAM" id="SSF48403">
    <property type="entry name" value="Ankyrin repeat"/>
    <property type="match status" value="2"/>
</dbReference>
<dbReference type="InterPro" id="IPR002110">
    <property type="entry name" value="Ankyrin_rpt"/>
</dbReference>
<gene>
    <name evidence="4" type="ORF">PBRA_007211</name>
</gene>
<dbReference type="STRING" id="37360.A0A0G4IV70"/>
<keyword evidence="5" id="KW-1185">Reference proteome</keyword>
<organism evidence="4 5">
    <name type="scientific">Plasmodiophora brassicae</name>
    <name type="common">Clubroot disease agent</name>
    <dbReference type="NCBI Taxonomy" id="37360"/>
    <lineage>
        <taxon>Eukaryota</taxon>
        <taxon>Sar</taxon>
        <taxon>Rhizaria</taxon>
        <taxon>Endomyxa</taxon>
        <taxon>Phytomyxea</taxon>
        <taxon>Plasmodiophorida</taxon>
        <taxon>Plasmodiophoridae</taxon>
        <taxon>Plasmodiophora</taxon>
    </lineage>
</organism>
<feature type="repeat" description="ANK" evidence="3">
    <location>
        <begin position="431"/>
        <end position="464"/>
    </location>
</feature>
<evidence type="ECO:0000313" key="4">
    <source>
        <dbReference type="EMBL" id="CEO99097.1"/>
    </source>
</evidence>
<dbReference type="OrthoDB" id="341259at2759"/>
<dbReference type="OMA" id="SSIWRTW"/>
<dbReference type="Gene3D" id="1.25.40.20">
    <property type="entry name" value="Ankyrin repeat-containing domain"/>
    <property type="match status" value="4"/>
</dbReference>
<feature type="repeat" description="ANK" evidence="3">
    <location>
        <begin position="397"/>
        <end position="430"/>
    </location>
</feature>
<sequence length="501" mass="54593">MFLVFVLLSCFVSAIVLRSSDDVDRAVNTSATANHSGLFKIILADGLDECDEPFPVDIADTELHMVVDFINDVGVHEVDPTEWAMNRLRAMGFEQRSRLIAVAHFLDMPSLMTATASSIWRTWGYNVSLMQDIMPADMSRLFLAGIALLGYVADTDEKKAIVARIHKLLIHQGDASFINSAIWDRDRGQTLLQWAAYHGQVIVVDLLIRIPGVDVNACDMFQMTPLHCATIKGHAEVVASLLKAPGLDPNRRIVSLFKSQTTPLHVAVKDGRTDIVRLLLAAPGIDANPRGTLRKTPLHLAVQDDIGRDDIVELLVKAPGIDVNAHDMDENTALHIAANVGRAHLVELLLTVPGIDVNARDDARKTPLHCAAATGRLVIVKLLLDVQTIEVNARDCYLQTPLHSAATDAQADAVALLLQASSIDVNARDVAQRTPLHLAARYGHGAVVHLLVNAPGIDTNARDNIDETPLQLAKRHGHDHILHLLTDGPAIAISRSRRATV</sequence>
<dbReference type="PANTHER" id="PTHR24161:SF85">
    <property type="entry name" value="PALMITOYLTRANSFERASE HIP14"/>
    <property type="match status" value="1"/>
</dbReference>
<name>A0A0G4IV70_PLABS</name>
<dbReference type="Proteomes" id="UP000039324">
    <property type="component" value="Unassembled WGS sequence"/>
</dbReference>
<dbReference type="Pfam" id="PF12796">
    <property type="entry name" value="Ank_2"/>
    <property type="match status" value="4"/>
</dbReference>
<evidence type="ECO:0000256" key="3">
    <source>
        <dbReference type="PROSITE-ProRule" id="PRU00023"/>
    </source>
</evidence>
<dbReference type="PROSITE" id="PS50297">
    <property type="entry name" value="ANK_REP_REGION"/>
    <property type="match status" value="4"/>
</dbReference>
<dbReference type="InterPro" id="IPR036770">
    <property type="entry name" value="Ankyrin_rpt-contain_sf"/>
</dbReference>
<reference evidence="4 5" key="1">
    <citation type="submission" date="2015-02" db="EMBL/GenBank/DDBJ databases">
        <authorList>
            <person name="Chooi Y.-H."/>
        </authorList>
    </citation>
    <scope>NUCLEOTIDE SEQUENCE [LARGE SCALE GENOMIC DNA]</scope>
    <source>
        <strain evidence="4">E3</strain>
    </source>
</reference>
<dbReference type="AlphaFoldDB" id="A0A0G4IV70"/>
<protein>
    <submittedName>
        <fullName evidence="4">Uncharacterized protein</fullName>
    </submittedName>
</protein>
<dbReference type="EMBL" id="CDSF01000089">
    <property type="protein sequence ID" value="CEO99097.1"/>
    <property type="molecule type" value="Genomic_DNA"/>
</dbReference>
<keyword evidence="1" id="KW-0677">Repeat</keyword>
<evidence type="ECO:0000256" key="2">
    <source>
        <dbReference type="ARBA" id="ARBA00023043"/>
    </source>
</evidence>
<dbReference type="PANTHER" id="PTHR24161">
    <property type="entry name" value="ANK_REP_REGION DOMAIN-CONTAINING PROTEIN-RELATED"/>
    <property type="match status" value="1"/>
</dbReference>
<keyword evidence="2 3" id="KW-0040">ANK repeat</keyword>
<feature type="repeat" description="ANK" evidence="3">
    <location>
        <begin position="329"/>
        <end position="362"/>
    </location>
</feature>